<protein>
    <recommendedName>
        <fullName evidence="5">Importin subunit alpha</fullName>
    </recommendedName>
</protein>
<dbReference type="GO" id="GO:0006607">
    <property type="term" value="P:NLS-bearing protein import into nucleus"/>
    <property type="evidence" value="ECO:0000318"/>
    <property type="project" value="GO_Central"/>
</dbReference>
<accession>G7JKI5</accession>
<dbReference type="STRING" id="3880.G7JKI5"/>
<dbReference type="Gramene" id="rna27939">
    <property type="protein sequence ID" value="RHN65046.1"/>
    <property type="gene ID" value="gene27939"/>
</dbReference>
<accession>A0A0C3X8Y8</accession>
<reference evidence="8" key="4">
    <citation type="journal article" date="2018" name="Nat. Plants">
        <title>Whole-genome landscape of Medicago truncatula symbiotic genes.</title>
        <authorList>
            <person name="Pecrix Y."/>
            <person name="Gamas P."/>
            <person name="Carrere S."/>
        </authorList>
    </citation>
    <scope>NUCLEOTIDE SEQUENCE</scope>
    <source>
        <tissue evidence="8">Leaves</tissue>
    </source>
</reference>
<reference evidence="9" key="3">
    <citation type="submission" date="2015-04" db="UniProtKB">
        <authorList>
            <consortium name="EnsemblPlants"/>
        </authorList>
    </citation>
    <scope>IDENTIFICATION</scope>
    <source>
        <strain evidence="9">cv. Jemalong A17</strain>
    </source>
</reference>
<dbReference type="Proteomes" id="UP000265566">
    <property type="component" value="Chromosome 4"/>
</dbReference>
<reference evidence="7 10" key="1">
    <citation type="journal article" date="2011" name="Nature">
        <title>The Medicago genome provides insight into the evolution of rhizobial symbioses.</title>
        <authorList>
            <person name="Young N.D."/>
            <person name="Debelle F."/>
            <person name="Oldroyd G.E."/>
            <person name="Geurts R."/>
            <person name="Cannon S.B."/>
            <person name="Udvardi M.K."/>
            <person name="Benedito V.A."/>
            <person name="Mayer K.F."/>
            <person name="Gouzy J."/>
            <person name="Schoof H."/>
            <person name="Van de Peer Y."/>
            <person name="Proost S."/>
            <person name="Cook D.R."/>
            <person name="Meyers B.C."/>
            <person name="Spannagl M."/>
            <person name="Cheung F."/>
            <person name="De Mita S."/>
            <person name="Krishnakumar V."/>
            <person name="Gundlach H."/>
            <person name="Zhou S."/>
            <person name="Mudge J."/>
            <person name="Bharti A.K."/>
            <person name="Murray J.D."/>
            <person name="Naoumkina M.A."/>
            <person name="Rosen B."/>
            <person name="Silverstein K.A."/>
            <person name="Tang H."/>
            <person name="Rombauts S."/>
            <person name="Zhao P.X."/>
            <person name="Zhou P."/>
            <person name="Barbe V."/>
            <person name="Bardou P."/>
            <person name="Bechner M."/>
            <person name="Bellec A."/>
            <person name="Berger A."/>
            <person name="Berges H."/>
            <person name="Bidwell S."/>
            <person name="Bisseling T."/>
            <person name="Choisne N."/>
            <person name="Couloux A."/>
            <person name="Denny R."/>
            <person name="Deshpande S."/>
            <person name="Dai X."/>
            <person name="Doyle J.J."/>
            <person name="Dudez A.M."/>
            <person name="Farmer A.D."/>
            <person name="Fouteau S."/>
            <person name="Franken C."/>
            <person name="Gibelin C."/>
            <person name="Gish J."/>
            <person name="Goldstein S."/>
            <person name="Gonzalez A.J."/>
            <person name="Green P.J."/>
            <person name="Hallab A."/>
            <person name="Hartog M."/>
            <person name="Hua A."/>
            <person name="Humphray S.J."/>
            <person name="Jeong D.H."/>
            <person name="Jing Y."/>
            <person name="Jocker A."/>
            <person name="Kenton S.M."/>
            <person name="Kim D.J."/>
            <person name="Klee K."/>
            <person name="Lai H."/>
            <person name="Lang C."/>
            <person name="Lin S."/>
            <person name="Macmil S.L."/>
            <person name="Magdelenat G."/>
            <person name="Matthews L."/>
            <person name="McCorrison J."/>
            <person name="Monaghan E.L."/>
            <person name="Mun J.H."/>
            <person name="Najar F.Z."/>
            <person name="Nicholson C."/>
            <person name="Noirot C."/>
            <person name="O'Bleness M."/>
            <person name="Paule C.R."/>
            <person name="Poulain J."/>
            <person name="Prion F."/>
            <person name="Qin B."/>
            <person name="Qu C."/>
            <person name="Retzel E.F."/>
            <person name="Riddle C."/>
            <person name="Sallet E."/>
            <person name="Samain S."/>
            <person name="Samson N."/>
            <person name="Sanders I."/>
            <person name="Saurat O."/>
            <person name="Scarpelli C."/>
            <person name="Schiex T."/>
            <person name="Segurens B."/>
            <person name="Severin A.J."/>
            <person name="Sherrier D.J."/>
            <person name="Shi R."/>
            <person name="Sims S."/>
            <person name="Singer S.R."/>
            <person name="Sinharoy S."/>
            <person name="Sterck L."/>
            <person name="Viollet A."/>
            <person name="Wang B.B."/>
            <person name="Wang K."/>
            <person name="Wang M."/>
            <person name="Wang X."/>
            <person name="Warfsmann J."/>
            <person name="Weissenbach J."/>
            <person name="White D.D."/>
            <person name="White J.D."/>
            <person name="Wiley G.B."/>
            <person name="Wincker P."/>
            <person name="Xing Y."/>
            <person name="Yang L."/>
            <person name="Yao Z."/>
            <person name="Ying F."/>
            <person name="Zhai J."/>
            <person name="Zhou L."/>
            <person name="Zuber A."/>
            <person name="Denarie J."/>
            <person name="Dixon R.A."/>
            <person name="May G.D."/>
            <person name="Schwartz D.C."/>
            <person name="Rogers J."/>
            <person name="Quetier F."/>
            <person name="Town C.D."/>
            <person name="Roe B.A."/>
        </authorList>
    </citation>
    <scope>NUCLEOTIDE SEQUENCE [LARGE SCALE GENOMIC DNA]</scope>
    <source>
        <strain evidence="7">A17</strain>
        <strain evidence="9 10">cv. Jemalong A17</strain>
    </source>
</reference>
<dbReference type="InterPro" id="IPR016024">
    <property type="entry name" value="ARM-type_fold"/>
</dbReference>
<evidence type="ECO:0000313" key="9">
    <source>
        <dbReference type="EnsemblPlants" id="AES92712"/>
    </source>
</evidence>
<dbReference type="HOGENOM" id="CLU_018084_6_0_1"/>
<evidence type="ECO:0000313" key="7">
    <source>
        <dbReference type="EMBL" id="AES92712.2"/>
    </source>
</evidence>
<evidence type="ECO:0000313" key="8">
    <source>
        <dbReference type="EMBL" id="RHN65046.1"/>
    </source>
</evidence>
<dbReference type="GO" id="GO:0005634">
    <property type="term" value="C:nucleus"/>
    <property type="evidence" value="ECO:0000318"/>
    <property type="project" value="GO_Central"/>
</dbReference>
<organism evidence="7 10">
    <name type="scientific">Medicago truncatula</name>
    <name type="common">Barrel medic</name>
    <name type="synonym">Medicago tribuloides</name>
    <dbReference type="NCBI Taxonomy" id="3880"/>
    <lineage>
        <taxon>Eukaryota</taxon>
        <taxon>Viridiplantae</taxon>
        <taxon>Streptophyta</taxon>
        <taxon>Embryophyta</taxon>
        <taxon>Tracheophyta</taxon>
        <taxon>Spermatophyta</taxon>
        <taxon>Magnoliopsida</taxon>
        <taxon>eudicotyledons</taxon>
        <taxon>Gunneridae</taxon>
        <taxon>Pentapetalae</taxon>
        <taxon>rosids</taxon>
        <taxon>fabids</taxon>
        <taxon>Fabales</taxon>
        <taxon>Fabaceae</taxon>
        <taxon>Papilionoideae</taxon>
        <taxon>50 kb inversion clade</taxon>
        <taxon>NPAAA clade</taxon>
        <taxon>Hologalegina</taxon>
        <taxon>IRL clade</taxon>
        <taxon>Trifolieae</taxon>
        <taxon>Medicago</taxon>
    </lineage>
</organism>
<dbReference type="Gene3D" id="1.25.10.10">
    <property type="entry name" value="Leucine-rich Repeat Variant"/>
    <property type="match status" value="1"/>
</dbReference>
<dbReference type="Proteomes" id="UP000002051">
    <property type="component" value="Chromosome 4"/>
</dbReference>
<keyword evidence="10" id="KW-1185">Reference proteome</keyword>
<sequence>MDEKMLESLPAIVAMVWSDDNSKQLEGATKFRKLLLTHNPPIEKIIQSFVVTRFLEFIPRDDFPKLRFEAAWVVTNISSGTSENIKVLVDHGAVPILVELLSSPSYDLRYQAVWALGNIAGDSPRCRDLVFSHGALIPLLTQLNEQAKLSMLRVATWTLSSFCKGKPPPPIEQVRPALPSLERLILSNDDEEVLSDACWAFSYLSDGTNDKIQAVIEAGVCGRLVELLQYPSPSVLTPVLHTLGNIVAGDNMQTQAIINHGSLPCLLSLLTHFHDKSIKKEACLTISNITAGNREQIQAVIEAGLIAPLVNLLQNADFEVQKEAAWALFNATSGGTHEQIKYLVTQGCIKPLCDLLVCPDPTIVAVCLEGLENFLEVGEAEKNFCNTGDVNLYAQMIDDVEGLEKIENLQSHNHIEIYEKAVRIVETYWLEGETLTRGHGRQDRDLKCKILRFYGLCTPWCAPVWSKSKFIGRGQDSCEKSLWKRWNHVKCK</sequence>
<evidence type="ECO:0000256" key="4">
    <source>
        <dbReference type="ARBA" id="ARBA00022927"/>
    </source>
</evidence>
<dbReference type="GO" id="GO:0008139">
    <property type="term" value="F:nuclear localization sequence binding"/>
    <property type="evidence" value="ECO:0000318"/>
    <property type="project" value="GO_Central"/>
</dbReference>
<dbReference type="GO" id="GO:0005737">
    <property type="term" value="C:cytoplasm"/>
    <property type="evidence" value="ECO:0007669"/>
    <property type="project" value="InterPro"/>
</dbReference>
<dbReference type="PaxDb" id="3880-AES92712"/>
<dbReference type="InterPro" id="IPR032413">
    <property type="entry name" value="Arm_3"/>
</dbReference>
<dbReference type="OrthoDB" id="1935265at2759"/>
<evidence type="ECO:0000256" key="3">
    <source>
        <dbReference type="ARBA" id="ARBA00022737"/>
    </source>
</evidence>
<dbReference type="EnsemblPlants" id="AES92712">
    <property type="protein sequence ID" value="AES92712"/>
    <property type="gene ID" value="MTR_4g133040"/>
</dbReference>
<dbReference type="EMBL" id="PSQE01000004">
    <property type="protein sequence ID" value="RHN65046.1"/>
    <property type="molecule type" value="Genomic_DNA"/>
</dbReference>
<keyword evidence="2 5" id="KW-0813">Transport</keyword>
<dbReference type="SMART" id="SM00185">
    <property type="entry name" value="ARM"/>
    <property type="match status" value="8"/>
</dbReference>
<evidence type="ECO:0000256" key="2">
    <source>
        <dbReference type="ARBA" id="ARBA00022448"/>
    </source>
</evidence>
<dbReference type="InterPro" id="IPR024931">
    <property type="entry name" value="Importin_alpha"/>
</dbReference>
<keyword evidence="3" id="KW-0677">Repeat</keyword>
<gene>
    <name evidence="9" type="primary">11444722</name>
    <name evidence="7" type="ordered locus">MTR_4g133040</name>
    <name evidence="8" type="ORF">MtrunA17_Chr4g0075701</name>
</gene>
<evidence type="ECO:0000313" key="10">
    <source>
        <dbReference type="Proteomes" id="UP000002051"/>
    </source>
</evidence>
<comment type="similarity">
    <text evidence="1 5">Belongs to the importin alpha family.</text>
</comment>
<dbReference type="Pfam" id="PF00514">
    <property type="entry name" value="Arm"/>
    <property type="match status" value="7"/>
</dbReference>
<dbReference type="KEGG" id="mtr:11444722"/>
<feature type="repeat" description="ARM" evidence="6">
    <location>
        <begin position="92"/>
        <end position="134"/>
    </location>
</feature>
<feature type="repeat" description="ARM" evidence="6">
    <location>
        <begin position="304"/>
        <end position="332"/>
    </location>
</feature>
<dbReference type="PROSITE" id="PS50176">
    <property type="entry name" value="ARM_REPEAT"/>
    <property type="match status" value="3"/>
</dbReference>
<evidence type="ECO:0000256" key="5">
    <source>
        <dbReference type="PIRNR" id="PIRNR005673"/>
    </source>
</evidence>
<dbReference type="InterPro" id="IPR011989">
    <property type="entry name" value="ARM-like"/>
</dbReference>
<dbReference type="Pfam" id="PF16186">
    <property type="entry name" value="Arm_3"/>
    <property type="match status" value="1"/>
</dbReference>
<keyword evidence="4 5" id="KW-0653">Protein transport</keyword>
<dbReference type="InterPro" id="IPR000225">
    <property type="entry name" value="Armadillo"/>
</dbReference>
<dbReference type="AlphaFoldDB" id="G7JKI5"/>
<name>G7JKI5_MEDTR</name>
<dbReference type="eggNOG" id="KOG0166">
    <property type="taxonomic scope" value="Eukaryota"/>
</dbReference>
<dbReference type="SUPFAM" id="SSF48371">
    <property type="entry name" value="ARM repeat"/>
    <property type="match status" value="1"/>
</dbReference>
<feature type="repeat" description="ARM" evidence="6">
    <location>
        <begin position="261"/>
        <end position="304"/>
    </location>
</feature>
<dbReference type="PANTHER" id="PTHR23316">
    <property type="entry name" value="IMPORTIN ALPHA"/>
    <property type="match status" value="1"/>
</dbReference>
<evidence type="ECO:0000256" key="6">
    <source>
        <dbReference type="PROSITE-ProRule" id="PRU00259"/>
    </source>
</evidence>
<dbReference type="GO" id="GO:0061608">
    <property type="term" value="F:nuclear import signal receptor activity"/>
    <property type="evidence" value="ECO:0000318"/>
    <property type="project" value="GO_Central"/>
</dbReference>
<dbReference type="EMBL" id="CM001220">
    <property type="protein sequence ID" value="AES92712.2"/>
    <property type="molecule type" value="Genomic_DNA"/>
</dbReference>
<dbReference type="PIRSF" id="PIRSF005673">
    <property type="entry name" value="Importin_alpha"/>
    <property type="match status" value="1"/>
</dbReference>
<dbReference type="FunFam" id="1.25.10.10:FF:000021">
    <property type="entry name" value="Importin subunit alpha"/>
    <property type="match status" value="1"/>
</dbReference>
<proteinExistence type="inferred from homology"/>
<reference evidence="7 10" key="2">
    <citation type="journal article" date="2014" name="BMC Genomics">
        <title>An improved genome release (version Mt4.0) for the model legume Medicago truncatula.</title>
        <authorList>
            <person name="Tang H."/>
            <person name="Krishnakumar V."/>
            <person name="Bidwell S."/>
            <person name="Rosen B."/>
            <person name="Chan A."/>
            <person name="Zhou S."/>
            <person name="Gentzbittel L."/>
            <person name="Childs K.L."/>
            <person name="Yandell M."/>
            <person name="Gundlach H."/>
            <person name="Mayer K.F."/>
            <person name="Schwartz D.C."/>
            <person name="Town C.D."/>
        </authorList>
    </citation>
    <scope>GENOME REANNOTATION</scope>
    <source>
        <strain evidence="9 10">cv. Jemalong A17</strain>
    </source>
</reference>
<evidence type="ECO:0000256" key="1">
    <source>
        <dbReference type="ARBA" id="ARBA00010394"/>
    </source>
</evidence>